<organism evidence="1 2">
    <name type="scientific">Iris pallida</name>
    <name type="common">Sweet iris</name>
    <dbReference type="NCBI Taxonomy" id="29817"/>
    <lineage>
        <taxon>Eukaryota</taxon>
        <taxon>Viridiplantae</taxon>
        <taxon>Streptophyta</taxon>
        <taxon>Embryophyta</taxon>
        <taxon>Tracheophyta</taxon>
        <taxon>Spermatophyta</taxon>
        <taxon>Magnoliopsida</taxon>
        <taxon>Liliopsida</taxon>
        <taxon>Asparagales</taxon>
        <taxon>Iridaceae</taxon>
        <taxon>Iridoideae</taxon>
        <taxon>Irideae</taxon>
        <taxon>Iris</taxon>
    </lineage>
</organism>
<dbReference type="GO" id="GO:1990904">
    <property type="term" value="C:ribonucleoprotein complex"/>
    <property type="evidence" value="ECO:0007669"/>
    <property type="project" value="UniProtKB-KW"/>
</dbReference>
<sequence length="61" mass="6762">MGRPRLRVFHHILRRGGAGCCSYGDAVLSMYVTAVSSCGIPAQPPTWLRKDKGTTWKMKVL</sequence>
<keyword evidence="1" id="KW-0687">Ribonucleoprotein</keyword>
<comment type="caution">
    <text evidence="1">The sequence shown here is derived from an EMBL/GenBank/DDBJ whole genome shotgun (WGS) entry which is preliminary data.</text>
</comment>
<protein>
    <submittedName>
        <fullName evidence="1">31 kDa ribonucleoprotein, chloroplastic-like</fullName>
    </submittedName>
</protein>
<proteinExistence type="predicted"/>
<dbReference type="EMBL" id="JANAVB010009596">
    <property type="protein sequence ID" value="KAJ6840086.1"/>
    <property type="molecule type" value="Genomic_DNA"/>
</dbReference>
<accession>A0AAX6HGB4</accession>
<gene>
    <name evidence="1" type="ORF">M6B38_312610</name>
</gene>
<reference evidence="1" key="2">
    <citation type="submission" date="2023-04" db="EMBL/GenBank/DDBJ databases">
        <authorList>
            <person name="Bruccoleri R.E."/>
            <person name="Oakeley E.J."/>
            <person name="Faust A.-M."/>
            <person name="Dessus-Babus S."/>
            <person name="Altorfer M."/>
            <person name="Burckhardt D."/>
            <person name="Oertli M."/>
            <person name="Naumann U."/>
            <person name="Petersen F."/>
            <person name="Wong J."/>
        </authorList>
    </citation>
    <scope>NUCLEOTIDE SEQUENCE</scope>
    <source>
        <strain evidence="1">GSM-AAB239-AS_SAM_17_03QT</strain>
        <tissue evidence="1">Leaf</tissue>
    </source>
</reference>
<dbReference type="AlphaFoldDB" id="A0AAX6HGB4"/>
<evidence type="ECO:0000313" key="1">
    <source>
        <dbReference type="EMBL" id="KAJ6840086.1"/>
    </source>
</evidence>
<reference evidence="1" key="1">
    <citation type="journal article" date="2023" name="GigaByte">
        <title>Genome assembly of the bearded iris, Iris pallida Lam.</title>
        <authorList>
            <person name="Bruccoleri R.E."/>
            <person name="Oakeley E.J."/>
            <person name="Faust A.M.E."/>
            <person name="Altorfer M."/>
            <person name="Dessus-Babus S."/>
            <person name="Burckhardt D."/>
            <person name="Oertli M."/>
            <person name="Naumann U."/>
            <person name="Petersen F."/>
            <person name="Wong J."/>
        </authorList>
    </citation>
    <scope>NUCLEOTIDE SEQUENCE</scope>
    <source>
        <strain evidence="1">GSM-AAB239-AS_SAM_17_03QT</strain>
    </source>
</reference>
<evidence type="ECO:0000313" key="2">
    <source>
        <dbReference type="Proteomes" id="UP001140949"/>
    </source>
</evidence>
<dbReference type="Proteomes" id="UP001140949">
    <property type="component" value="Unassembled WGS sequence"/>
</dbReference>
<name>A0AAX6HGB4_IRIPA</name>
<keyword evidence="2" id="KW-1185">Reference proteome</keyword>